<organism evidence="11 12">
    <name type="scientific">Fluviicola chungangensis</name>
    <dbReference type="NCBI Taxonomy" id="2597671"/>
    <lineage>
        <taxon>Bacteria</taxon>
        <taxon>Pseudomonadati</taxon>
        <taxon>Bacteroidota</taxon>
        <taxon>Flavobacteriia</taxon>
        <taxon>Flavobacteriales</taxon>
        <taxon>Crocinitomicaceae</taxon>
        <taxon>Fluviicola</taxon>
    </lineage>
</organism>
<dbReference type="InterPro" id="IPR035986">
    <property type="entry name" value="PKD_dom_sf"/>
</dbReference>
<dbReference type="SUPFAM" id="SSF55486">
    <property type="entry name" value="Metalloproteases ('zincins'), catalytic domain"/>
    <property type="match status" value="1"/>
</dbReference>
<dbReference type="PANTHER" id="PTHR47466">
    <property type="match status" value="1"/>
</dbReference>
<dbReference type="InterPro" id="IPR026444">
    <property type="entry name" value="Secre_tail"/>
</dbReference>
<dbReference type="InterPro" id="IPR000601">
    <property type="entry name" value="PKD_dom"/>
</dbReference>
<evidence type="ECO:0000256" key="1">
    <source>
        <dbReference type="ARBA" id="ARBA00008721"/>
    </source>
</evidence>
<dbReference type="CDD" id="cd00146">
    <property type="entry name" value="PKD"/>
    <property type="match status" value="1"/>
</dbReference>
<evidence type="ECO:0000313" key="12">
    <source>
        <dbReference type="Proteomes" id="UP000316008"/>
    </source>
</evidence>
<dbReference type="SUPFAM" id="SSF49299">
    <property type="entry name" value="PKD domain"/>
    <property type="match status" value="1"/>
</dbReference>
<dbReference type="Gene3D" id="2.60.120.260">
    <property type="entry name" value="Galactose-binding domain-like"/>
    <property type="match status" value="1"/>
</dbReference>
<dbReference type="InterPro" id="IPR008754">
    <property type="entry name" value="Peptidase_M43"/>
</dbReference>
<evidence type="ECO:0000256" key="6">
    <source>
        <dbReference type="ARBA" id="ARBA00022833"/>
    </source>
</evidence>
<dbReference type="EMBL" id="VLPL01000005">
    <property type="protein sequence ID" value="TSJ42488.1"/>
    <property type="molecule type" value="Genomic_DNA"/>
</dbReference>
<dbReference type="Gene3D" id="3.40.390.10">
    <property type="entry name" value="Collagenase (Catalytic Domain)"/>
    <property type="match status" value="1"/>
</dbReference>
<evidence type="ECO:0000256" key="2">
    <source>
        <dbReference type="ARBA" id="ARBA00022670"/>
    </source>
</evidence>
<evidence type="ECO:0000259" key="10">
    <source>
        <dbReference type="PROSITE" id="PS50093"/>
    </source>
</evidence>
<feature type="domain" description="PKD" evidence="10">
    <location>
        <begin position="391"/>
        <end position="443"/>
    </location>
</feature>
<comment type="similarity">
    <text evidence="1">Belongs to the peptidase M43B family.</text>
</comment>
<proteinExistence type="inferred from homology"/>
<gene>
    <name evidence="11" type="ORF">FO442_12030</name>
</gene>
<dbReference type="RefSeq" id="WP_144333441.1">
    <property type="nucleotide sequence ID" value="NZ_VLPL01000005.1"/>
</dbReference>
<dbReference type="AlphaFoldDB" id="A0A556MRS3"/>
<dbReference type="OrthoDB" id="6278496at2"/>
<keyword evidence="3" id="KW-0479">Metal-binding</keyword>
<keyword evidence="6" id="KW-0862">Zinc</keyword>
<dbReference type="Gene3D" id="2.60.40.10">
    <property type="entry name" value="Immunoglobulins"/>
    <property type="match status" value="1"/>
</dbReference>
<evidence type="ECO:0000256" key="3">
    <source>
        <dbReference type="ARBA" id="ARBA00022723"/>
    </source>
</evidence>
<dbReference type="InterPro" id="IPR022409">
    <property type="entry name" value="PKD/Chitinase_dom"/>
</dbReference>
<keyword evidence="12" id="KW-1185">Reference proteome</keyword>
<feature type="chain" id="PRO_5022060018" evidence="9">
    <location>
        <begin position="24"/>
        <end position="731"/>
    </location>
</feature>
<protein>
    <submittedName>
        <fullName evidence="11">PKD domain-containing protein</fullName>
    </submittedName>
</protein>
<evidence type="ECO:0000256" key="8">
    <source>
        <dbReference type="ARBA" id="ARBA00023157"/>
    </source>
</evidence>
<reference evidence="11 12" key="1">
    <citation type="submission" date="2019-07" db="EMBL/GenBank/DDBJ databases">
        <authorList>
            <person name="Huq M.A."/>
        </authorList>
    </citation>
    <scope>NUCLEOTIDE SEQUENCE [LARGE SCALE GENOMIC DNA]</scope>
    <source>
        <strain evidence="11 12">MAH-3</strain>
    </source>
</reference>
<feature type="signal peptide" evidence="9">
    <location>
        <begin position="1"/>
        <end position="23"/>
    </location>
</feature>
<evidence type="ECO:0000256" key="5">
    <source>
        <dbReference type="ARBA" id="ARBA00022801"/>
    </source>
</evidence>
<keyword evidence="8" id="KW-1015">Disulfide bond</keyword>
<accession>A0A556MRS3</accession>
<dbReference type="Proteomes" id="UP000316008">
    <property type="component" value="Unassembled WGS sequence"/>
</dbReference>
<dbReference type="Pfam" id="PF05572">
    <property type="entry name" value="Peptidase_M43"/>
    <property type="match status" value="1"/>
</dbReference>
<dbReference type="GO" id="GO:0046872">
    <property type="term" value="F:metal ion binding"/>
    <property type="evidence" value="ECO:0007669"/>
    <property type="project" value="UniProtKB-KW"/>
</dbReference>
<dbReference type="PROSITE" id="PS50093">
    <property type="entry name" value="PKD"/>
    <property type="match status" value="1"/>
</dbReference>
<evidence type="ECO:0000256" key="9">
    <source>
        <dbReference type="SAM" id="SignalP"/>
    </source>
</evidence>
<keyword evidence="2" id="KW-0645">Protease</keyword>
<dbReference type="InterPro" id="IPR024079">
    <property type="entry name" value="MetalloPept_cat_dom_sf"/>
</dbReference>
<keyword evidence="4 9" id="KW-0732">Signal</keyword>
<evidence type="ECO:0000313" key="11">
    <source>
        <dbReference type="EMBL" id="TSJ42488.1"/>
    </source>
</evidence>
<evidence type="ECO:0000256" key="7">
    <source>
        <dbReference type="ARBA" id="ARBA00023049"/>
    </source>
</evidence>
<dbReference type="PANTHER" id="PTHR47466:SF1">
    <property type="entry name" value="METALLOPROTEASE MEP1 (AFU_ORTHOLOGUE AFUA_1G07730)-RELATED"/>
    <property type="match status" value="1"/>
</dbReference>
<evidence type="ECO:0000256" key="4">
    <source>
        <dbReference type="ARBA" id="ARBA00022729"/>
    </source>
</evidence>
<dbReference type="GO" id="GO:0006508">
    <property type="term" value="P:proteolysis"/>
    <property type="evidence" value="ECO:0007669"/>
    <property type="project" value="UniProtKB-KW"/>
</dbReference>
<dbReference type="Pfam" id="PF00801">
    <property type="entry name" value="PKD"/>
    <property type="match status" value="1"/>
</dbReference>
<comment type="caution">
    <text evidence="11">The sequence shown here is derived from an EMBL/GenBank/DDBJ whole genome shotgun (WGS) entry which is preliminary data.</text>
</comment>
<sequence>MRKNLPLSVLVFTGFLATGNAIAQETHFSCGIDKQRQKLIAENPQIKEDYEKLLHRCTENRVSHGKSETVRVIPIVFHVIHEYGAENISDQQIRDAVRVLNEDFGKQNQDTINVVSPFDTIIGNTHLEFRLATLDPYGNCTNGIEHIYNHQTVQADAYSKLNQWDRDKYLNVWVIGTMGDPDVAGFAHYPTDVTGAGFWRDGVVILHNYTGSIGTSAIGRSRVLTHEIGHYLGLAHTWGSDNDPGIASSCNQDDGIGDTPNCIGLESCDLNANTCVESTMPGNYWPVDVNDNTQNYMDYSYCNAMFTNGQANFMNNVLDQPTSSRNNLYTGENLMATGTSTLTPVICIPVADFFVDVNGASGNLAQNANAMTACVNDPIAFKDASWKALVTSWSWSFPGGSPATSTAQNPTVTYASPGWYSITLTVSNTAGSDTKTINHMIYVQGDWAEYTGPRMEDFNQNGNFWITHNPENNYASFNRVATGGRGNSGCFKLNNFKDVSGAQLFTEDWYYNDRLGNSKDYLISPAIDLRNTSNITISFDYAYGTKAVAAADITEKLIVYSSRDCGKTWIQKEMLTGTDLLTAGYVGNTDFVPDNDLDWKTASFTYTPTAADNKTKFKFEFIASDFSSNFYFDNFNITGTLGIEDKGLVPAVSLAPNPVASGSDLVVELADSGTGMKLIVMDLKGAIISTTDVPASSGVQTVSIPMNVAKGCYILNAVQGSAKSTHRVIVQ</sequence>
<dbReference type="GO" id="GO:0008237">
    <property type="term" value="F:metallopeptidase activity"/>
    <property type="evidence" value="ECO:0007669"/>
    <property type="project" value="UniProtKB-KW"/>
</dbReference>
<keyword evidence="7" id="KW-0482">Metalloprotease</keyword>
<name>A0A556MRS3_9FLAO</name>
<dbReference type="SMART" id="SM00089">
    <property type="entry name" value="PKD"/>
    <property type="match status" value="1"/>
</dbReference>
<dbReference type="NCBIfam" id="TIGR04183">
    <property type="entry name" value="Por_Secre_tail"/>
    <property type="match status" value="1"/>
</dbReference>
<keyword evidence="5" id="KW-0378">Hydrolase</keyword>
<dbReference type="InterPro" id="IPR013783">
    <property type="entry name" value="Ig-like_fold"/>
</dbReference>